<proteinExistence type="predicted"/>
<comment type="caution">
    <text evidence="2">The sequence shown here is derived from an EMBL/GenBank/DDBJ whole genome shotgun (WGS) entry which is preliminary data.</text>
</comment>
<organism evidence="2 3">
    <name type="scientific">Karstenula rhodostoma CBS 690.94</name>
    <dbReference type="NCBI Taxonomy" id="1392251"/>
    <lineage>
        <taxon>Eukaryota</taxon>
        <taxon>Fungi</taxon>
        <taxon>Dikarya</taxon>
        <taxon>Ascomycota</taxon>
        <taxon>Pezizomycotina</taxon>
        <taxon>Dothideomycetes</taxon>
        <taxon>Pleosporomycetidae</taxon>
        <taxon>Pleosporales</taxon>
        <taxon>Massarineae</taxon>
        <taxon>Didymosphaeriaceae</taxon>
        <taxon>Karstenula</taxon>
    </lineage>
</organism>
<feature type="region of interest" description="Disordered" evidence="1">
    <location>
        <begin position="1"/>
        <end position="20"/>
    </location>
</feature>
<name>A0A9P4P7Y5_9PLEO</name>
<accession>A0A9P4P7Y5</accession>
<evidence type="ECO:0000256" key="1">
    <source>
        <dbReference type="SAM" id="MobiDB-lite"/>
    </source>
</evidence>
<dbReference type="AlphaFoldDB" id="A0A9P4P7Y5"/>
<reference evidence="2" key="1">
    <citation type="journal article" date="2020" name="Stud. Mycol.">
        <title>101 Dothideomycetes genomes: a test case for predicting lifestyles and emergence of pathogens.</title>
        <authorList>
            <person name="Haridas S."/>
            <person name="Albert R."/>
            <person name="Binder M."/>
            <person name="Bloem J."/>
            <person name="Labutti K."/>
            <person name="Salamov A."/>
            <person name="Andreopoulos B."/>
            <person name="Baker S."/>
            <person name="Barry K."/>
            <person name="Bills G."/>
            <person name="Bluhm B."/>
            <person name="Cannon C."/>
            <person name="Castanera R."/>
            <person name="Culley D."/>
            <person name="Daum C."/>
            <person name="Ezra D."/>
            <person name="Gonzalez J."/>
            <person name="Henrissat B."/>
            <person name="Kuo A."/>
            <person name="Liang C."/>
            <person name="Lipzen A."/>
            <person name="Lutzoni F."/>
            <person name="Magnuson J."/>
            <person name="Mondo S."/>
            <person name="Nolan M."/>
            <person name="Ohm R."/>
            <person name="Pangilinan J."/>
            <person name="Park H.-J."/>
            <person name="Ramirez L."/>
            <person name="Alfaro M."/>
            <person name="Sun H."/>
            <person name="Tritt A."/>
            <person name="Yoshinaga Y."/>
            <person name="Zwiers L.-H."/>
            <person name="Turgeon B."/>
            <person name="Goodwin S."/>
            <person name="Spatafora J."/>
            <person name="Crous P."/>
            <person name="Grigoriev I."/>
        </authorList>
    </citation>
    <scope>NUCLEOTIDE SEQUENCE</scope>
    <source>
        <strain evidence="2">CBS 690.94</strain>
    </source>
</reference>
<sequence>MHRHRVRHGRVRAKLPQARRTHGTAAYLPPCFAATTLPHLRLPALAIPPPPWHTCTHAPYRIPTLTRAQSLKPYTLIPGAFHSPQCLPRPCPPPPHRSRSPDLSSSRVGAAMIAVAASYLVPSCKDRLRTTAG</sequence>
<protein>
    <submittedName>
        <fullName evidence="2">Uncharacterized protein</fullName>
    </submittedName>
</protein>
<keyword evidence="3" id="KW-1185">Reference proteome</keyword>
<gene>
    <name evidence="2" type="ORF">P171DRAFT_169230</name>
</gene>
<evidence type="ECO:0000313" key="2">
    <source>
        <dbReference type="EMBL" id="KAF2438194.1"/>
    </source>
</evidence>
<dbReference type="EMBL" id="MU001513">
    <property type="protein sequence ID" value="KAF2438194.1"/>
    <property type="molecule type" value="Genomic_DNA"/>
</dbReference>
<evidence type="ECO:0000313" key="3">
    <source>
        <dbReference type="Proteomes" id="UP000799764"/>
    </source>
</evidence>
<dbReference type="Proteomes" id="UP000799764">
    <property type="component" value="Unassembled WGS sequence"/>
</dbReference>